<dbReference type="Proteomes" id="UP000827892">
    <property type="component" value="Chromosome IV"/>
</dbReference>
<protein>
    <submittedName>
        <fullName evidence="1">Uncharacterized protein</fullName>
    </submittedName>
</protein>
<dbReference type="EMBL" id="CP090894">
    <property type="protein sequence ID" value="ULT94878.1"/>
    <property type="molecule type" value="Genomic_DNA"/>
</dbReference>
<name>A0AAE9AEJ1_CAEBR</name>
<evidence type="ECO:0000313" key="1">
    <source>
        <dbReference type="EMBL" id="ULT94878.1"/>
    </source>
</evidence>
<dbReference type="AlphaFoldDB" id="A0AAE9AEJ1"/>
<accession>A0AAE9AEJ1</accession>
<dbReference type="PANTHER" id="PTHR46671:SF4">
    <property type="entry name" value="EGF-LIKE DOMAIN-CONTAINING PROTEIN-RELATED"/>
    <property type="match status" value="1"/>
</dbReference>
<proteinExistence type="predicted"/>
<gene>
    <name evidence="1" type="ORF">L3Y34_003958</name>
</gene>
<organism evidence="1 2">
    <name type="scientific">Caenorhabditis briggsae</name>
    <dbReference type="NCBI Taxonomy" id="6238"/>
    <lineage>
        <taxon>Eukaryota</taxon>
        <taxon>Metazoa</taxon>
        <taxon>Ecdysozoa</taxon>
        <taxon>Nematoda</taxon>
        <taxon>Chromadorea</taxon>
        <taxon>Rhabditida</taxon>
        <taxon>Rhabditina</taxon>
        <taxon>Rhabditomorpha</taxon>
        <taxon>Rhabditoidea</taxon>
        <taxon>Rhabditidae</taxon>
        <taxon>Peloderinae</taxon>
        <taxon>Caenorhabditis</taxon>
    </lineage>
</organism>
<evidence type="ECO:0000313" key="2">
    <source>
        <dbReference type="Proteomes" id="UP000827892"/>
    </source>
</evidence>
<sequence>MPFITVNKMVPSFDYSIIECTSELLYNRTFLGQMDHELDESFYKELLHVKYHKHHEDPEYKLDCSSNQNPWKYEHYL</sequence>
<reference evidence="1 2" key="1">
    <citation type="submission" date="2022-05" db="EMBL/GenBank/DDBJ databases">
        <title>Chromosome-level reference genomes for two strains of Caenorhabditis briggsae: an improved platform for comparative genomics.</title>
        <authorList>
            <person name="Stevens L."/>
            <person name="Andersen E.C."/>
        </authorList>
    </citation>
    <scope>NUCLEOTIDE SEQUENCE [LARGE SCALE GENOMIC DNA]</scope>
    <source>
        <strain evidence="1">QX1410_ONT</strain>
        <tissue evidence="1">Whole-organism</tissue>
    </source>
</reference>
<dbReference type="PANTHER" id="PTHR46671">
    <property type="entry name" value="PROTEIN CBG11221"/>
    <property type="match status" value="1"/>
</dbReference>